<reference evidence="1 2" key="1">
    <citation type="submission" date="2019-05" db="EMBL/GenBank/DDBJ databases">
        <title>Another draft genome of Portunus trituberculatus and its Hox gene families provides insights of decapod evolution.</title>
        <authorList>
            <person name="Jeong J.-H."/>
            <person name="Song I."/>
            <person name="Kim S."/>
            <person name="Choi T."/>
            <person name="Kim D."/>
            <person name="Ryu S."/>
            <person name="Kim W."/>
        </authorList>
    </citation>
    <scope>NUCLEOTIDE SEQUENCE [LARGE SCALE GENOMIC DNA]</scope>
    <source>
        <tissue evidence="1">Muscle</tissue>
    </source>
</reference>
<keyword evidence="2" id="KW-1185">Reference proteome</keyword>
<comment type="caution">
    <text evidence="1">The sequence shown here is derived from an EMBL/GenBank/DDBJ whole genome shotgun (WGS) entry which is preliminary data.</text>
</comment>
<protein>
    <submittedName>
        <fullName evidence="1">Uncharacterized protein</fullName>
    </submittedName>
</protein>
<accession>A0A5B7HIH2</accession>
<gene>
    <name evidence="1" type="ORF">E2C01_063746</name>
</gene>
<sequence length="98" mass="10758">MPIAPRHQAMPVVVVVVVVVVVGQTTWAKLAASYFSRVTGAEDTNVVCSTEVAREWLMAELKQRSAMPQFTAAEEGECHAIMGRWVREALARTGKSAW</sequence>
<dbReference type="EMBL" id="VSRR010029561">
    <property type="protein sequence ID" value="MPC69519.1"/>
    <property type="molecule type" value="Genomic_DNA"/>
</dbReference>
<dbReference type="Proteomes" id="UP000324222">
    <property type="component" value="Unassembled WGS sequence"/>
</dbReference>
<name>A0A5B7HIH2_PORTR</name>
<evidence type="ECO:0000313" key="2">
    <source>
        <dbReference type="Proteomes" id="UP000324222"/>
    </source>
</evidence>
<evidence type="ECO:0000313" key="1">
    <source>
        <dbReference type="EMBL" id="MPC69519.1"/>
    </source>
</evidence>
<proteinExistence type="predicted"/>
<dbReference type="AlphaFoldDB" id="A0A5B7HIH2"/>
<organism evidence="1 2">
    <name type="scientific">Portunus trituberculatus</name>
    <name type="common">Swimming crab</name>
    <name type="synonym">Neptunus trituberculatus</name>
    <dbReference type="NCBI Taxonomy" id="210409"/>
    <lineage>
        <taxon>Eukaryota</taxon>
        <taxon>Metazoa</taxon>
        <taxon>Ecdysozoa</taxon>
        <taxon>Arthropoda</taxon>
        <taxon>Crustacea</taxon>
        <taxon>Multicrustacea</taxon>
        <taxon>Malacostraca</taxon>
        <taxon>Eumalacostraca</taxon>
        <taxon>Eucarida</taxon>
        <taxon>Decapoda</taxon>
        <taxon>Pleocyemata</taxon>
        <taxon>Brachyura</taxon>
        <taxon>Eubrachyura</taxon>
        <taxon>Portunoidea</taxon>
        <taxon>Portunidae</taxon>
        <taxon>Portuninae</taxon>
        <taxon>Portunus</taxon>
    </lineage>
</organism>